<reference evidence="3 4" key="1">
    <citation type="submission" date="2019-12" db="EMBL/GenBank/DDBJ databases">
        <authorList>
            <person name="Li M."/>
        </authorList>
    </citation>
    <scope>NUCLEOTIDE SEQUENCE [LARGE SCALE GENOMIC DNA]</scope>
    <source>
        <strain evidence="3 4">GBMRC 2024</strain>
    </source>
</reference>
<dbReference type="AlphaFoldDB" id="A0A6L7GAQ6"/>
<dbReference type="InterPro" id="IPR003961">
    <property type="entry name" value="FN3_dom"/>
</dbReference>
<dbReference type="InterPro" id="IPR013783">
    <property type="entry name" value="Ig-like_fold"/>
</dbReference>
<evidence type="ECO:0000256" key="1">
    <source>
        <dbReference type="SAM" id="SignalP"/>
    </source>
</evidence>
<sequence>MSIRKGLLLAALLSSTALPVRADPVTGFVAMAYAASSATALYAGYIGSAALATAAIATTNFLGQTLLAQGLAYVAGKLTSKSSNPYASTLQNYAQPISYMQRGYGTVRAGGVFGFTGFMDNRRHYTILVAAHSTAGPVTQYLSDREVEIDAEGNVTTDAMAGYGNIRPFTGQTGQGADAVLRAAFPEITADFDFAQLSGAHLWAKRVKVSDLTTVYPDGDIWAYAPVWKMNDQILDPRDGTAKWTDNLALCFAHEIVHYLGAGVDWDEVAEEAEACDVLVTNAEGATQRKWTFNRSYTDDAAWDDICAEVIAAGDCFVYERPDGKVGFKVGRWIDPEVTLEAGDFLSLTLEAGADLGANSQYTITYVEPLNSYQETPSGVWVQDDTAKRVASEVQVYPINSHNQASRINKRRALVEHAEWALSGTIKLIGFELIGQRFFRMVHPEFGLDVLFEIGKLQINEDGMTFDIEARSVTASDFEFDAATEEPERPAYEQVQSDDSVADQTGFSGAVLSISNGAAAITWSWDAADDSLHQQVRIMSSDAGVEWQTYTFTEGQMSWVATGLVDGAQYLAQVRNQTGAGRVGAWFPEVPVSVTAVAYTTAPGALSGFDVVADGSDVALSWSAPNDANYFATRIWRASYDAATTPDFADASAIHVEYGTASVTDAYTDPGPGAGAHYYWAEAINASGVAGPRAGPLDLIFS</sequence>
<proteinExistence type="predicted"/>
<accession>A0A6L7GAQ6</accession>
<evidence type="ECO:0000313" key="3">
    <source>
        <dbReference type="EMBL" id="MXN21145.1"/>
    </source>
</evidence>
<name>A0A6L7GAQ6_9RHOB</name>
<evidence type="ECO:0000259" key="2">
    <source>
        <dbReference type="PROSITE" id="PS50853"/>
    </source>
</evidence>
<feature type="chain" id="PRO_5026677465" description="Fibronectin type-III domain-containing protein" evidence="1">
    <location>
        <begin position="23"/>
        <end position="702"/>
    </location>
</feature>
<feature type="signal peptide" evidence="1">
    <location>
        <begin position="1"/>
        <end position="22"/>
    </location>
</feature>
<protein>
    <recommendedName>
        <fullName evidence="2">Fibronectin type-III domain-containing protein</fullName>
    </recommendedName>
</protein>
<keyword evidence="4" id="KW-1185">Reference proteome</keyword>
<feature type="domain" description="Fibronectin type-III" evidence="2">
    <location>
        <begin position="503"/>
        <end position="598"/>
    </location>
</feature>
<evidence type="ECO:0000313" key="4">
    <source>
        <dbReference type="Proteomes" id="UP000477911"/>
    </source>
</evidence>
<dbReference type="SUPFAM" id="SSF49265">
    <property type="entry name" value="Fibronectin type III"/>
    <property type="match status" value="1"/>
</dbReference>
<gene>
    <name evidence="3" type="ORF">GR170_25285</name>
</gene>
<dbReference type="PROSITE" id="PS50853">
    <property type="entry name" value="FN3"/>
    <property type="match status" value="1"/>
</dbReference>
<comment type="caution">
    <text evidence="3">The sequence shown here is derived from an EMBL/GenBank/DDBJ whole genome shotgun (WGS) entry which is preliminary data.</text>
</comment>
<dbReference type="Proteomes" id="UP000477911">
    <property type="component" value="Unassembled WGS sequence"/>
</dbReference>
<dbReference type="InterPro" id="IPR036116">
    <property type="entry name" value="FN3_sf"/>
</dbReference>
<organism evidence="3 4">
    <name type="scientific">Pseudooceanicola albus</name>
    <dbReference type="NCBI Taxonomy" id="2692189"/>
    <lineage>
        <taxon>Bacteria</taxon>
        <taxon>Pseudomonadati</taxon>
        <taxon>Pseudomonadota</taxon>
        <taxon>Alphaproteobacteria</taxon>
        <taxon>Rhodobacterales</taxon>
        <taxon>Paracoccaceae</taxon>
        <taxon>Pseudooceanicola</taxon>
    </lineage>
</organism>
<dbReference type="EMBL" id="WUMU01000048">
    <property type="protein sequence ID" value="MXN21145.1"/>
    <property type="molecule type" value="Genomic_DNA"/>
</dbReference>
<dbReference type="Gene3D" id="2.60.40.10">
    <property type="entry name" value="Immunoglobulins"/>
    <property type="match status" value="1"/>
</dbReference>
<keyword evidence="1" id="KW-0732">Signal</keyword>
<dbReference type="RefSeq" id="WP_160897257.1">
    <property type="nucleotide sequence ID" value="NZ_WUMU01000048.1"/>
</dbReference>